<reference evidence="1 2" key="1">
    <citation type="submission" date="2024-04" db="EMBL/GenBank/DDBJ databases">
        <authorList>
            <person name="Rising A."/>
            <person name="Reimegard J."/>
            <person name="Sonavane S."/>
            <person name="Akerstrom W."/>
            <person name="Nylinder S."/>
            <person name="Hedman E."/>
            <person name="Kallberg Y."/>
        </authorList>
    </citation>
    <scope>NUCLEOTIDE SEQUENCE [LARGE SCALE GENOMIC DNA]</scope>
</reference>
<dbReference type="AlphaFoldDB" id="A0AAV2ADF7"/>
<gene>
    <name evidence="1" type="ORF">LARSCL_LOCUS11944</name>
</gene>
<accession>A0AAV2ADF7</accession>
<sequence>EDIVKKRILIELFTLCCLVSHIYEYITNKLCDCRPSPHRPVYPVDAPLPQIYNPTVCQPTDLDQRVPYFSRGNGYIRFCCVHQLKTVESLCKSANIKR</sequence>
<name>A0AAV2ADF7_9ARAC</name>
<dbReference type="Proteomes" id="UP001497382">
    <property type="component" value="Unassembled WGS sequence"/>
</dbReference>
<keyword evidence="2" id="KW-1185">Reference proteome</keyword>
<dbReference type="EMBL" id="CAXIEN010000153">
    <property type="protein sequence ID" value="CAL1282069.1"/>
    <property type="molecule type" value="Genomic_DNA"/>
</dbReference>
<feature type="non-terminal residue" evidence="1">
    <location>
        <position position="1"/>
    </location>
</feature>
<proteinExistence type="predicted"/>
<comment type="caution">
    <text evidence="1">The sequence shown here is derived from an EMBL/GenBank/DDBJ whole genome shotgun (WGS) entry which is preliminary data.</text>
</comment>
<protein>
    <submittedName>
        <fullName evidence="1">Uncharacterized protein</fullName>
    </submittedName>
</protein>
<organism evidence="1 2">
    <name type="scientific">Larinioides sclopetarius</name>
    <dbReference type="NCBI Taxonomy" id="280406"/>
    <lineage>
        <taxon>Eukaryota</taxon>
        <taxon>Metazoa</taxon>
        <taxon>Ecdysozoa</taxon>
        <taxon>Arthropoda</taxon>
        <taxon>Chelicerata</taxon>
        <taxon>Arachnida</taxon>
        <taxon>Araneae</taxon>
        <taxon>Araneomorphae</taxon>
        <taxon>Entelegynae</taxon>
        <taxon>Araneoidea</taxon>
        <taxon>Araneidae</taxon>
        <taxon>Larinioides</taxon>
    </lineage>
</organism>
<evidence type="ECO:0000313" key="1">
    <source>
        <dbReference type="EMBL" id="CAL1282069.1"/>
    </source>
</evidence>
<evidence type="ECO:0000313" key="2">
    <source>
        <dbReference type="Proteomes" id="UP001497382"/>
    </source>
</evidence>